<dbReference type="PANTHER" id="PTHR33495:SF2">
    <property type="entry name" value="ANTI-SIGMA FACTOR ANTAGONIST TM_1081-RELATED"/>
    <property type="match status" value="1"/>
</dbReference>
<evidence type="ECO:0000313" key="5">
    <source>
        <dbReference type="Proteomes" id="UP000294678"/>
    </source>
</evidence>
<feature type="domain" description="STAS" evidence="3">
    <location>
        <begin position="2"/>
        <end position="111"/>
    </location>
</feature>
<accession>A0AA46I6C3</accession>
<evidence type="ECO:0000256" key="1">
    <source>
        <dbReference type="ARBA" id="ARBA00009013"/>
    </source>
</evidence>
<proteinExistence type="inferred from homology"/>
<dbReference type="NCBIfam" id="TIGR00377">
    <property type="entry name" value="ant_ant_sig"/>
    <property type="match status" value="1"/>
</dbReference>
<dbReference type="CDD" id="cd07043">
    <property type="entry name" value="STAS_anti-anti-sigma_factors"/>
    <property type="match status" value="1"/>
</dbReference>
<organism evidence="4 5">
    <name type="scientific">Hypnocyclicus thermotrophus</name>
    <dbReference type="NCBI Taxonomy" id="1627895"/>
    <lineage>
        <taxon>Bacteria</taxon>
        <taxon>Fusobacteriati</taxon>
        <taxon>Fusobacteriota</taxon>
        <taxon>Fusobacteriia</taxon>
        <taxon>Fusobacteriales</taxon>
        <taxon>Fusobacteriaceae</taxon>
        <taxon>Hypnocyclicus</taxon>
    </lineage>
</organism>
<dbReference type="InterPro" id="IPR002645">
    <property type="entry name" value="STAS_dom"/>
</dbReference>
<dbReference type="AlphaFoldDB" id="A0AA46I6C3"/>
<dbReference type="PANTHER" id="PTHR33495">
    <property type="entry name" value="ANTI-SIGMA FACTOR ANTAGONIST TM_1081-RELATED-RELATED"/>
    <property type="match status" value="1"/>
</dbReference>
<dbReference type="RefSeq" id="WP_134112769.1">
    <property type="nucleotide sequence ID" value="NZ_SOBG01000003.1"/>
</dbReference>
<evidence type="ECO:0000256" key="2">
    <source>
        <dbReference type="RuleBase" id="RU003749"/>
    </source>
</evidence>
<dbReference type="GO" id="GO:0043856">
    <property type="term" value="F:anti-sigma factor antagonist activity"/>
    <property type="evidence" value="ECO:0007669"/>
    <property type="project" value="InterPro"/>
</dbReference>
<keyword evidence="5" id="KW-1185">Reference proteome</keyword>
<dbReference type="Proteomes" id="UP000294678">
    <property type="component" value="Unassembled WGS sequence"/>
</dbReference>
<comment type="similarity">
    <text evidence="1 2">Belongs to the anti-sigma-factor antagonist family.</text>
</comment>
<reference evidence="4 5" key="1">
    <citation type="submission" date="2019-03" db="EMBL/GenBank/DDBJ databases">
        <title>Genomic Encyclopedia of Type Strains, Phase IV (KMG-IV): sequencing the most valuable type-strain genomes for metagenomic binning, comparative biology and taxonomic classification.</title>
        <authorList>
            <person name="Goeker M."/>
        </authorList>
    </citation>
    <scope>NUCLEOTIDE SEQUENCE [LARGE SCALE GENOMIC DNA]</scope>
    <source>
        <strain evidence="4 5">DSM 100055</strain>
    </source>
</reference>
<dbReference type="InterPro" id="IPR003658">
    <property type="entry name" value="Anti-sigma_ant"/>
</dbReference>
<dbReference type="Gene3D" id="3.30.750.24">
    <property type="entry name" value="STAS domain"/>
    <property type="match status" value="1"/>
</dbReference>
<comment type="caution">
    <text evidence="4">The sequence shown here is derived from an EMBL/GenBank/DDBJ whole genome shotgun (WGS) entry which is preliminary data.</text>
</comment>
<gene>
    <name evidence="4" type="ORF">EV215_0878</name>
</gene>
<dbReference type="PROSITE" id="PS50801">
    <property type="entry name" value="STAS"/>
    <property type="match status" value="1"/>
</dbReference>
<dbReference type="EMBL" id="SOBG01000003">
    <property type="protein sequence ID" value="TDT71502.1"/>
    <property type="molecule type" value="Genomic_DNA"/>
</dbReference>
<dbReference type="SUPFAM" id="SSF52091">
    <property type="entry name" value="SpoIIaa-like"/>
    <property type="match status" value="1"/>
</dbReference>
<name>A0AA46I6C3_9FUSO</name>
<evidence type="ECO:0000259" key="3">
    <source>
        <dbReference type="PROSITE" id="PS50801"/>
    </source>
</evidence>
<dbReference type="InterPro" id="IPR036513">
    <property type="entry name" value="STAS_dom_sf"/>
</dbReference>
<dbReference type="Pfam" id="PF01740">
    <property type="entry name" value="STAS"/>
    <property type="match status" value="1"/>
</dbReference>
<evidence type="ECO:0000313" key="4">
    <source>
        <dbReference type="EMBL" id="TDT71502.1"/>
    </source>
</evidence>
<sequence length="111" mass="12528">MNITTTDINESIKKIDIQGEIDVYTSIDLKLELNNLVDNGSHKLIIDLENVTYMDSSGLGVLVALLKRIKTEEGQLKLLNLPPSVAKIFELTRLTKFFEIYNDLDNAINSF</sequence>
<protein>
    <recommendedName>
        <fullName evidence="2">Anti-sigma factor antagonist</fullName>
    </recommendedName>
</protein>